<dbReference type="RefSeq" id="WP_137165150.1">
    <property type="nucleotide sequence ID" value="NZ_CP012914.1"/>
</dbReference>
<dbReference type="EMBL" id="JAWXYC010000004">
    <property type="protein sequence ID" value="MDX5952455.1"/>
    <property type="molecule type" value="Genomic_DNA"/>
</dbReference>
<keyword evidence="1" id="KW-0732">Signal</keyword>
<comment type="caution">
    <text evidence="2">The sequence shown here is derived from an EMBL/GenBank/DDBJ whole genome shotgun (WGS) entry which is preliminary data.</text>
</comment>
<proteinExistence type="predicted"/>
<gene>
    <name evidence="2" type="ORF">SIM66_14860</name>
</gene>
<dbReference type="Proteomes" id="UP001277471">
    <property type="component" value="Unassembled WGS sequence"/>
</dbReference>
<dbReference type="PROSITE" id="PS51257">
    <property type="entry name" value="PROKAR_LIPOPROTEIN"/>
    <property type="match status" value="1"/>
</dbReference>
<evidence type="ECO:0000256" key="1">
    <source>
        <dbReference type="SAM" id="SignalP"/>
    </source>
</evidence>
<feature type="chain" id="PRO_5047534178" description="Lipoprotein" evidence="1">
    <location>
        <begin position="27"/>
        <end position="161"/>
    </location>
</feature>
<keyword evidence="3" id="KW-1185">Reference proteome</keyword>
<evidence type="ECO:0000313" key="3">
    <source>
        <dbReference type="Proteomes" id="UP001277471"/>
    </source>
</evidence>
<name>A0ABU4P3Y1_AZOBR</name>
<sequence length="161" mass="16852">MTWSIARTVALAAGLATVLTSGCTPAPVVQCDFTPLVLGTAPSPSGARLEPMVAGTLQAIPLNAVSITDGGLRGRVIVQSVTASRMSSGDVAVGARLFNCGDAPLLAEGRTTFFDNAQRPTEAPSAWQRLVIEGRSFTDYREVSVSRERADAYLIELRGGS</sequence>
<evidence type="ECO:0000313" key="2">
    <source>
        <dbReference type="EMBL" id="MDX5952455.1"/>
    </source>
</evidence>
<dbReference type="GeneID" id="56449648"/>
<organism evidence="2 3">
    <name type="scientific">Azospirillum brasilense</name>
    <dbReference type="NCBI Taxonomy" id="192"/>
    <lineage>
        <taxon>Bacteria</taxon>
        <taxon>Pseudomonadati</taxon>
        <taxon>Pseudomonadota</taxon>
        <taxon>Alphaproteobacteria</taxon>
        <taxon>Rhodospirillales</taxon>
        <taxon>Azospirillaceae</taxon>
        <taxon>Azospirillum</taxon>
    </lineage>
</organism>
<feature type="signal peptide" evidence="1">
    <location>
        <begin position="1"/>
        <end position="26"/>
    </location>
</feature>
<accession>A0ABU4P3Y1</accession>
<evidence type="ECO:0008006" key="4">
    <source>
        <dbReference type="Google" id="ProtNLM"/>
    </source>
</evidence>
<protein>
    <recommendedName>
        <fullName evidence="4">Lipoprotein</fullName>
    </recommendedName>
</protein>
<reference evidence="2 3" key="1">
    <citation type="submission" date="2023-11" db="EMBL/GenBank/DDBJ databases">
        <title>MicrobeMod: A computational toolkit for identifying prokaryotic methylation and restriction-modification with nanopore sequencing.</title>
        <authorList>
            <person name="Crits-Christoph A."/>
            <person name="Kang S.C."/>
            <person name="Lee H."/>
            <person name="Ostrov N."/>
        </authorList>
    </citation>
    <scope>NUCLEOTIDE SEQUENCE [LARGE SCALE GENOMIC DNA]</scope>
    <source>
        <strain evidence="2 3">ATCC 29145</strain>
    </source>
</reference>